<feature type="transmembrane region" description="Helical" evidence="1">
    <location>
        <begin position="165"/>
        <end position="182"/>
    </location>
</feature>
<keyword evidence="1" id="KW-1133">Transmembrane helix</keyword>
<organism evidence="2 3">
    <name type="scientific">Rugosimonospora africana</name>
    <dbReference type="NCBI Taxonomy" id="556532"/>
    <lineage>
        <taxon>Bacteria</taxon>
        <taxon>Bacillati</taxon>
        <taxon>Actinomycetota</taxon>
        <taxon>Actinomycetes</taxon>
        <taxon>Micromonosporales</taxon>
        <taxon>Micromonosporaceae</taxon>
        <taxon>Rugosimonospora</taxon>
    </lineage>
</organism>
<reference evidence="2" key="1">
    <citation type="submission" date="2021-01" db="EMBL/GenBank/DDBJ databases">
        <title>Whole genome shotgun sequence of Rugosimonospora africana NBRC 104875.</title>
        <authorList>
            <person name="Komaki H."/>
            <person name="Tamura T."/>
        </authorList>
    </citation>
    <scope>NUCLEOTIDE SEQUENCE</scope>
    <source>
        <strain evidence="2">NBRC 104875</strain>
    </source>
</reference>
<dbReference type="EMBL" id="BONZ01000034">
    <property type="protein sequence ID" value="GIH15380.1"/>
    <property type="molecule type" value="Genomic_DNA"/>
</dbReference>
<feature type="transmembrane region" description="Helical" evidence="1">
    <location>
        <begin position="106"/>
        <end position="123"/>
    </location>
</feature>
<feature type="transmembrane region" description="Helical" evidence="1">
    <location>
        <begin position="72"/>
        <end position="94"/>
    </location>
</feature>
<evidence type="ECO:0000313" key="3">
    <source>
        <dbReference type="Proteomes" id="UP000642748"/>
    </source>
</evidence>
<keyword evidence="1" id="KW-0812">Transmembrane</keyword>
<dbReference type="AlphaFoldDB" id="A0A8J3QT97"/>
<name>A0A8J3QT97_9ACTN</name>
<evidence type="ECO:0000256" key="1">
    <source>
        <dbReference type="SAM" id="Phobius"/>
    </source>
</evidence>
<dbReference type="PANTHER" id="PTHR40761">
    <property type="entry name" value="CONSERVED INTEGRAL MEMBRANE ALANINE VALINE AND LEUCINE RICH PROTEIN-RELATED"/>
    <property type="match status" value="1"/>
</dbReference>
<sequence>MSSMTMAVLFGIGSAVFFAFGSALEQHAAQQEKPTRTLDPRLVLRLLHRPLWLFGWVPDAGGTVLQAVALNYGALALVEPLLLGGVFMAIPLEAALQRRRPHTRDLVVVAFGVVGLTAFLFTGDPRGGITEPSTGAWIAVGAGVGAVVSVCLLVAWRVRDAARGVALGIATGAMYGAAASLVKTLTDLFADHPLAVFGHWQLYALVVVGGAALALNQNAFQGGPIAAPLTTIALIDPVVGVIIGTTAFHERLSATGPRIVAQVAAALVMTVCIWLASTTRQR</sequence>
<feature type="transmembrane region" description="Helical" evidence="1">
    <location>
        <begin position="227"/>
        <end position="247"/>
    </location>
</feature>
<comment type="caution">
    <text evidence="2">The sequence shown here is derived from an EMBL/GenBank/DDBJ whole genome shotgun (WGS) entry which is preliminary data.</text>
</comment>
<accession>A0A8J3QT97</accession>
<keyword evidence="3" id="KW-1185">Reference proteome</keyword>
<feature type="transmembrane region" description="Helical" evidence="1">
    <location>
        <begin position="194"/>
        <end position="215"/>
    </location>
</feature>
<dbReference type="NCBIfam" id="NF038012">
    <property type="entry name" value="DMT_1"/>
    <property type="match status" value="1"/>
</dbReference>
<dbReference type="PANTHER" id="PTHR40761:SF1">
    <property type="entry name" value="CONSERVED INTEGRAL MEMBRANE ALANINE VALINE AND LEUCINE RICH PROTEIN-RELATED"/>
    <property type="match status" value="1"/>
</dbReference>
<feature type="transmembrane region" description="Helical" evidence="1">
    <location>
        <begin position="135"/>
        <end position="158"/>
    </location>
</feature>
<evidence type="ECO:0000313" key="2">
    <source>
        <dbReference type="EMBL" id="GIH15380.1"/>
    </source>
</evidence>
<evidence type="ECO:0008006" key="4">
    <source>
        <dbReference type="Google" id="ProtNLM"/>
    </source>
</evidence>
<keyword evidence="1" id="KW-0472">Membrane</keyword>
<proteinExistence type="predicted"/>
<dbReference type="Proteomes" id="UP000642748">
    <property type="component" value="Unassembled WGS sequence"/>
</dbReference>
<protein>
    <recommendedName>
        <fullName evidence="4">Magnesium transporter NIPA</fullName>
    </recommendedName>
</protein>
<feature type="transmembrane region" description="Helical" evidence="1">
    <location>
        <begin position="259"/>
        <end position="277"/>
    </location>
</feature>
<gene>
    <name evidence="2" type="ORF">Raf01_35520</name>
</gene>